<evidence type="ECO:0000256" key="4">
    <source>
        <dbReference type="ARBA" id="ARBA00023125"/>
    </source>
</evidence>
<accession>A0ABX0ZG44</accession>
<dbReference type="SMART" id="SM00345">
    <property type="entry name" value="HTH_GNTR"/>
    <property type="match status" value="1"/>
</dbReference>
<evidence type="ECO:0000256" key="2">
    <source>
        <dbReference type="ARBA" id="ARBA00022898"/>
    </source>
</evidence>
<dbReference type="Gene3D" id="1.10.10.10">
    <property type="entry name" value="Winged helix-like DNA-binding domain superfamily/Winged helix DNA-binding domain"/>
    <property type="match status" value="1"/>
</dbReference>
<dbReference type="PRINTS" id="PR00035">
    <property type="entry name" value="HTHGNTR"/>
</dbReference>
<dbReference type="InterPro" id="IPR015421">
    <property type="entry name" value="PyrdxlP-dep_Trfase_major"/>
</dbReference>
<feature type="region of interest" description="Disordered" evidence="6">
    <location>
        <begin position="84"/>
        <end position="141"/>
    </location>
</feature>
<evidence type="ECO:0000313" key="8">
    <source>
        <dbReference type="EMBL" id="NJP42785.1"/>
    </source>
</evidence>
<dbReference type="InterPro" id="IPR000524">
    <property type="entry name" value="Tscrpt_reg_HTH_GntR"/>
</dbReference>
<evidence type="ECO:0000313" key="9">
    <source>
        <dbReference type="Proteomes" id="UP000734511"/>
    </source>
</evidence>
<dbReference type="Gene3D" id="3.40.640.10">
    <property type="entry name" value="Type I PLP-dependent aspartate aminotransferase-like (Major domain)"/>
    <property type="match status" value="1"/>
</dbReference>
<feature type="domain" description="HTH gntR-type" evidence="7">
    <location>
        <begin position="23"/>
        <end position="91"/>
    </location>
</feature>
<protein>
    <submittedName>
        <fullName evidence="8">Aminotransferase class I/II-fold pyridoxal phosphate-dependent enzyme</fullName>
    </submittedName>
</protein>
<dbReference type="InterPro" id="IPR036388">
    <property type="entry name" value="WH-like_DNA-bd_sf"/>
</dbReference>
<dbReference type="InterPro" id="IPR015424">
    <property type="entry name" value="PyrdxlP-dep_Trfase"/>
</dbReference>
<dbReference type="Pfam" id="PF00155">
    <property type="entry name" value="Aminotran_1_2"/>
    <property type="match status" value="1"/>
</dbReference>
<evidence type="ECO:0000256" key="3">
    <source>
        <dbReference type="ARBA" id="ARBA00023015"/>
    </source>
</evidence>
<organism evidence="8 9">
    <name type="scientific">Actinacidiphila epipremni</name>
    <dbReference type="NCBI Taxonomy" id="2053013"/>
    <lineage>
        <taxon>Bacteria</taxon>
        <taxon>Bacillati</taxon>
        <taxon>Actinomycetota</taxon>
        <taxon>Actinomycetes</taxon>
        <taxon>Kitasatosporales</taxon>
        <taxon>Streptomycetaceae</taxon>
        <taxon>Actinacidiphila</taxon>
    </lineage>
</organism>
<reference evidence="8 9" key="1">
    <citation type="submission" date="2020-03" db="EMBL/GenBank/DDBJ databases">
        <title>WGS of actinomycetes isolated from Thailand.</title>
        <authorList>
            <person name="Thawai C."/>
        </authorList>
    </citation>
    <scope>NUCLEOTIDE SEQUENCE [LARGE SCALE GENOMIC DNA]</scope>
    <source>
        <strain evidence="8 9">PRB2-1</strain>
    </source>
</reference>
<dbReference type="PROSITE" id="PS50949">
    <property type="entry name" value="HTH_GNTR"/>
    <property type="match status" value="1"/>
</dbReference>
<dbReference type="InterPro" id="IPR004839">
    <property type="entry name" value="Aminotransferase_I/II_large"/>
</dbReference>
<dbReference type="PANTHER" id="PTHR46577:SF1">
    <property type="entry name" value="HTH-TYPE TRANSCRIPTIONAL REGULATORY PROTEIN GABR"/>
    <property type="match status" value="1"/>
</dbReference>
<gene>
    <name evidence="8" type="ORF">HCN08_05070</name>
</gene>
<keyword evidence="8" id="KW-0808">Transferase</keyword>
<evidence type="ECO:0000256" key="1">
    <source>
        <dbReference type="ARBA" id="ARBA00005384"/>
    </source>
</evidence>
<keyword evidence="2" id="KW-0663">Pyridoxal phosphate</keyword>
<comment type="similarity">
    <text evidence="1">In the C-terminal section; belongs to the class-I pyridoxal-phosphate-dependent aminotransferase family.</text>
</comment>
<keyword evidence="9" id="KW-1185">Reference proteome</keyword>
<dbReference type="SUPFAM" id="SSF46785">
    <property type="entry name" value="Winged helix' DNA-binding domain"/>
    <property type="match status" value="1"/>
</dbReference>
<dbReference type="CDD" id="cd07377">
    <property type="entry name" value="WHTH_GntR"/>
    <property type="match status" value="1"/>
</dbReference>
<feature type="compositionally biased region" description="Low complexity" evidence="6">
    <location>
        <begin position="95"/>
        <end position="130"/>
    </location>
</feature>
<dbReference type="GO" id="GO:0008483">
    <property type="term" value="F:transaminase activity"/>
    <property type="evidence" value="ECO:0007669"/>
    <property type="project" value="UniProtKB-KW"/>
</dbReference>
<dbReference type="PANTHER" id="PTHR46577">
    <property type="entry name" value="HTH-TYPE TRANSCRIPTIONAL REGULATORY PROTEIN GABR"/>
    <property type="match status" value="1"/>
</dbReference>
<evidence type="ECO:0000256" key="6">
    <source>
        <dbReference type="SAM" id="MobiDB-lite"/>
    </source>
</evidence>
<dbReference type="Proteomes" id="UP000734511">
    <property type="component" value="Unassembled WGS sequence"/>
</dbReference>
<sequence>MNEWANPRRGGGDYDLLLDLAGQRSRAGLEEALRTAVRDGRLAPGTRLPSSRVLARDLGLARNTVADAYGQLVAEGWLTARQGSGTTVAPRPAEGAGASVRGPASGPGPVRGPASVPGPVRGPAPVRGAASGPGAADVRGSVPGAASVPGYGARGAVPPAGEAPRSGPAELAPYETALPYALWPGSPDLGSFPRTGWLRAARRALTAAPNDAFGYTDPRGRPELRTALAGYLARVRGVRTDPGNLVICTGYTQAVGLLARVLYARGARRAAVEEVGLPDIPTVLRAAGLDPVPLPVDADGARVEALDAGTPAVVLTPAHQFPLGVRLSPARRTAVVAWARSTGGLVVEDDYDGEFRYDRQPVAALQALAPDHVVYAGTASKSLAPALRLAWLAVPPHLLAAVVREKRLADHQSAVLDQLTLAEFIGSGAYDRHVRRMRLRYRARRDRVVRVLAERAPGVRVSGIAAGLHALAELPASAGPVDAVVARAHRLGLSVPSLAVFGRAVSHPPALVVGYARPPDHAFAQALDLLCRALDAGGGG</sequence>
<dbReference type="EMBL" id="JAATEJ010000002">
    <property type="protein sequence ID" value="NJP42785.1"/>
    <property type="molecule type" value="Genomic_DNA"/>
</dbReference>
<comment type="caution">
    <text evidence="8">The sequence shown here is derived from an EMBL/GenBank/DDBJ whole genome shotgun (WGS) entry which is preliminary data.</text>
</comment>
<keyword evidence="8" id="KW-0032">Aminotransferase</keyword>
<evidence type="ECO:0000256" key="5">
    <source>
        <dbReference type="ARBA" id="ARBA00023163"/>
    </source>
</evidence>
<dbReference type="InterPro" id="IPR051446">
    <property type="entry name" value="HTH_trans_reg/aminotransferase"/>
</dbReference>
<keyword evidence="3" id="KW-0805">Transcription regulation</keyword>
<keyword evidence="4" id="KW-0238">DNA-binding</keyword>
<dbReference type="CDD" id="cd00609">
    <property type="entry name" value="AAT_like"/>
    <property type="match status" value="1"/>
</dbReference>
<dbReference type="Pfam" id="PF00392">
    <property type="entry name" value="GntR"/>
    <property type="match status" value="1"/>
</dbReference>
<keyword evidence="5" id="KW-0804">Transcription</keyword>
<name>A0ABX0ZG44_9ACTN</name>
<proteinExistence type="inferred from homology"/>
<dbReference type="SUPFAM" id="SSF53383">
    <property type="entry name" value="PLP-dependent transferases"/>
    <property type="match status" value="1"/>
</dbReference>
<dbReference type="RefSeq" id="WP_167981616.1">
    <property type="nucleotide sequence ID" value="NZ_JAATEJ010000002.1"/>
</dbReference>
<dbReference type="InterPro" id="IPR036390">
    <property type="entry name" value="WH_DNA-bd_sf"/>
</dbReference>
<evidence type="ECO:0000259" key="7">
    <source>
        <dbReference type="PROSITE" id="PS50949"/>
    </source>
</evidence>